<sequence>MYKLIAIDVDDTLLTDDLVVTPGTKEALAAAIEKGVFVTLATGRMFPSAKKIAMQIGFNVPIITYQGSLVKTLIDEQVLYERSVPKDAAQQLFDFCEARKLHLQLYINDILYVQEDNEKARGYSGLSKIPFVVEPDFNKLIDQPSTKMLIIDDPAYLDEIALELTPLIGDRVHITKSKAHYLEFMHKEGTKGHAIAFMAEHIGCTLDDVIAIGDSWNDHEMIEAAGLGVAMGNALPKLKEMAQYVASSNNEEGVREVIEKFILNPS</sequence>
<evidence type="ECO:0000313" key="1">
    <source>
        <dbReference type="EMBL" id="GGD76518.1"/>
    </source>
</evidence>
<name>A0A916Z4L5_9BACL</name>
<dbReference type="NCBIfam" id="TIGR00099">
    <property type="entry name" value="Cof-subfamily"/>
    <property type="match status" value="1"/>
</dbReference>
<dbReference type="PANTHER" id="PTHR10000:SF8">
    <property type="entry name" value="HAD SUPERFAMILY HYDROLASE-LIKE, TYPE 3"/>
    <property type="match status" value="1"/>
</dbReference>
<keyword evidence="1" id="KW-0378">Hydrolase</keyword>
<dbReference type="SFLD" id="SFLDG01140">
    <property type="entry name" value="C2.B:_Phosphomannomutase_and_P"/>
    <property type="match status" value="1"/>
</dbReference>
<dbReference type="CDD" id="cd07516">
    <property type="entry name" value="HAD_Pase"/>
    <property type="match status" value="1"/>
</dbReference>
<evidence type="ECO:0000313" key="2">
    <source>
        <dbReference type="Proteomes" id="UP000612456"/>
    </source>
</evidence>
<dbReference type="PANTHER" id="PTHR10000">
    <property type="entry name" value="PHOSPHOSERINE PHOSPHATASE"/>
    <property type="match status" value="1"/>
</dbReference>
<accession>A0A916Z4L5</accession>
<comment type="caution">
    <text evidence="1">The sequence shown here is derived from an EMBL/GenBank/DDBJ whole genome shotgun (WGS) entry which is preliminary data.</text>
</comment>
<dbReference type="InterPro" id="IPR036412">
    <property type="entry name" value="HAD-like_sf"/>
</dbReference>
<dbReference type="NCBIfam" id="TIGR01484">
    <property type="entry name" value="HAD-SF-IIB"/>
    <property type="match status" value="1"/>
</dbReference>
<dbReference type="GO" id="GO:0000287">
    <property type="term" value="F:magnesium ion binding"/>
    <property type="evidence" value="ECO:0007669"/>
    <property type="project" value="TreeGrafter"/>
</dbReference>
<dbReference type="RefSeq" id="WP_188993565.1">
    <property type="nucleotide sequence ID" value="NZ_BMHP01000002.1"/>
</dbReference>
<dbReference type="Pfam" id="PF08282">
    <property type="entry name" value="Hydrolase_3"/>
    <property type="match status" value="1"/>
</dbReference>
<reference evidence="1" key="1">
    <citation type="journal article" date="2014" name="Int. J. Syst. Evol. Microbiol.">
        <title>Complete genome sequence of Corynebacterium casei LMG S-19264T (=DSM 44701T), isolated from a smear-ripened cheese.</title>
        <authorList>
            <consortium name="US DOE Joint Genome Institute (JGI-PGF)"/>
            <person name="Walter F."/>
            <person name="Albersmeier A."/>
            <person name="Kalinowski J."/>
            <person name="Ruckert C."/>
        </authorList>
    </citation>
    <scope>NUCLEOTIDE SEQUENCE</scope>
    <source>
        <strain evidence="1">CGMCC 1.15178</strain>
    </source>
</reference>
<dbReference type="InterPro" id="IPR023214">
    <property type="entry name" value="HAD_sf"/>
</dbReference>
<dbReference type="Gene3D" id="3.30.1240.10">
    <property type="match status" value="1"/>
</dbReference>
<gene>
    <name evidence="1" type="ORF">GCM10010911_38250</name>
</gene>
<dbReference type="SUPFAM" id="SSF56784">
    <property type="entry name" value="HAD-like"/>
    <property type="match status" value="1"/>
</dbReference>
<proteinExistence type="predicted"/>
<dbReference type="Proteomes" id="UP000612456">
    <property type="component" value="Unassembled WGS sequence"/>
</dbReference>
<organism evidence="1 2">
    <name type="scientific">Paenibacillus nasutitermitis</name>
    <dbReference type="NCBI Taxonomy" id="1652958"/>
    <lineage>
        <taxon>Bacteria</taxon>
        <taxon>Bacillati</taxon>
        <taxon>Bacillota</taxon>
        <taxon>Bacilli</taxon>
        <taxon>Bacillales</taxon>
        <taxon>Paenibacillaceae</taxon>
        <taxon>Paenibacillus</taxon>
    </lineage>
</organism>
<dbReference type="Gene3D" id="3.40.50.1000">
    <property type="entry name" value="HAD superfamily/HAD-like"/>
    <property type="match status" value="1"/>
</dbReference>
<dbReference type="GO" id="GO:0016791">
    <property type="term" value="F:phosphatase activity"/>
    <property type="evidence" value="ECO:0007669"/>
    <property type="project" value="UniProtKB-ARBA"/>
</dbReference>
<protein>
    <submittedName>
        <fullName evidence="1">Hydrolase</fullName>
    </submittedName>
</protein>
<keyword evidence="2" id="KW-1185">Reference proteome</keyword>
<dbReference type="EMBL" id="BMHP01000002">
    <property type="protein sequence ID" value="GGD76518.1"/>
    <property type="molecule type" value="Genomic_DNA"/>
</dbReference>
<dbReference type="PROSITE" id="PS01229">
    <property type="entry name" value="COF_2"/>
    <property type="match status" value="1"/>
</dbReference>
<dbReference type="SFLD" id="SFLDS00003">
    <property type="entry name" value="Haloacid_Dehalogenase"/>
    <property type="match status" value="1"/>
</dbReference>
<dbReference type="SFLD" id="SFLDG01144">
    <property type="entry name" value="C2.B.4:_PGP_Like"/>
    <property type="match status" value="1"/>
</dbReference>
<reference evidence="1" key="2">
    <citation type="submission" date="2020-09" db="EMBL/GenBank/DDBJ databases">
        <authorList>
            <person name="Sun Q."/>
            <person name="Zhou Y."/>
        </authorList>
    </citation>
    <scope>NUCLEOTIDE SEQUENCE</scope>
    <source>
        <strain evidence="1">CGMCC 1.15178</strain>
    </source>
</reference>
<dbReference type="InterPro" id="IPR006379">
    <property type="entry name" value="HAD-SF_hydro_IIB"/>
</dbReference>
<dbReference type="AlphaFoldDB" id="A0A916Z4L5"/>
<dbReference type="InterPro" id="IPR000150">
    <property type="entry name" value="Cof"/>
</dbReference>
<dbReference type="GO" id="GO:0005829">
    <property type="term" value="C:cytosol"/>
    <property type="evidence" value="ECO:0007669"/>
    <property type="project" value="TreeGrafter"/>
</dbReference>